<dbReference type="GO" id="GO:0017053">
    <property type="term" value="C:transcription repressor complex"/>
    <property type="evidence" value="ECO:0007669"/>
    <property type="project" value="InterPro"/>
</dbReference>
<dbReference type="AlphaFoldDB" id="A0A8J1XVT3"/>
<dbReference type="Pfam" id="PF06584">
    <property type="entry name" value="DIRP"/>
    <property type="match status" value="1"/>
</dbReference>
<name>A0A8J1XVT3_OWEFU</name>
<feature type="coiled-coil region" evidence="4">
    <location>
        <begin position="346"/>
        <end position="411"/>
    </location>
</feature>
<comment type="similarity">
    <text evidence="2">Belongs to the lin-9 family.</text>
</comment>
<dbReference type="Proteomes" id="UP000749559">
    <property type="component" value="Unassembled WGS sequence"/>
</dbReference>
<keyword evidence="4" id="KW-0175">Coiled coil</keyword>
<dbReference type="GO" id="GO:0003677">
    <property type="term" value="F:DNA binding"/>
    <property type="evidence" value="ECO:0007669"/>
    <property type="project" value="TreeGrafter"/>
</dbReference>
<dbReference type="GO" id="GO:0006351">
    <property type="term" value="P:DNA-templated transcription"/>
    <property type="evidence" value="ECO:0007669"/>
    <property type="project" value="InterPro"/>
</dbReference>
<evidence type="ECO:0000313" key="7">
    <source>
        <dbReference type="Proteomes" id="UP000749559"/>
    </source>
</evidence>
<dbReference type="Pfam" id="PF19438">
    <property type="entry name" value="LIN9_C"/>
    <property type="match status" value="1"/>
</dbReference>
<evidence type="ECO:0000256" key="2">
    <source>
        <dbReference type="ARBA" id="ARBA00006732"/>
    </source>
</evidence>
<protein>
    <submittedName>
        <fullName evidence="6">Uncharacterized protein</fullName>
    </submittedName>
</protein>
<dbReference type="GO" id="GO:0005654">
    <property type="term" value="C:nucleoplasm"/>
    <property type="evidence" value="ECO:0007669"/>
    <property type="project" value="TreeGrafter"/>
</dbReference>
<dbReference type="InterPro" id="IPR010561">
    <property type="entry name" value="LIN-9/ALY1"/>
</dbReference>
<dbReference type="PANTHER" id="PTHR21689">
    <property type="entry name" value="LIN-9"/>
    <property type="match status" value="1"/>
</dbReference>
<evidence type="ECO:0000256" key="4">
    <source>
        <dbReference type="SAM" id="Coils"/>
    </source>
</evidence>
<evidence type="ECO:0000256" key="1">
    <source>
        <dbReference type="ARBA" id="ARBA00004123"/>
    </source>
</evidence>
<dbReference type="InterPro" id="IPR033471">
    <property type="entry name" value="DIRP"/>
</dbReference>
<evidence type="ECO:0000256" key="5">
    <source>
        <dbReference type="SAM" id="MobiDB-lite"/>
    </source>
</evidence>
<evidence type="ECO:0000256" key="3">
    <source>
        <dbReference type="ARBA" id="ARBA00023242"/>
    </source>
</evidence>
<feature type="region of interest" description="Disordered" evidence="5">
    <location>
        <begin position="13"/>
        <end position="75"/>
    </location>
</feature>
<comment type="subcellular location">
    <subcellularLocation>
        <location evidence="1">Nucleus</location>
    </subcellularLocation>
</comment>
<dbReference type="SMART" id="SM01135">
    <property type="entry name" value="DIRP"/>
    <property type="match status" value="1"/>
</dbReference>
<comment type="caution">
    <text evidence="6">The sequence shown here is derived from an EMBL/GenBank/DDBJ whole genome shotgun (WGS) entry which is preliminary data.</text>
</comment>
<evidence type="ECO:0000313" key="6">
    <source>
        <dbReference type="EMBL" id="CAH1786393.1"/>
    </source>
</evidence>
<keyword evidence="3" id="KW-0539">Nucleus</keyword>
<dbReference type="PANTHER" id="PTHR21689:SF2">
    <property type="entry name" value="PROTEIN LIN-9 HOMOLOG"/>
    <property type="match status" value="1"/>
</dbReference>
<sequence length="536" mass="60557">MADEAVENAAQVLGTLKEAFTPPRRGNPPRIRKKNKLIFGDEDDVVAAKSPKKQSRHSASKSQGKQSNRKTAATASSIGLIQQKAAVLSTPDKKVAQTIGVRLRNLLKLPKAHKWVCYEWFYSNLDKPLFEGENDFSICLRESFPQLKTTKLSRVEWCKIRRLMGKPRRCSPAFFEEERRALNAKRCKIRLLQQRKVTELTNFKDLPPEIPMPLVIGTKVTARLRQPQDGLFTGTIEALDTVHNTYRVTFERGGLGTHSIPDYEILSNEPQDTLPISAFQQKNRQRNPFLSPPRFIPGLSSPQLGDNDPLLGASPLKGRILQMDGGTYGGFPIKFLVLVTRLSKILTIKKEKVKELREMNTQAEKMLAYLFQKSYVEPITIDFQKKYAGLVLELERLNKDLNDYLNQIQELVPDTGMNVVDQPNEIKQKCDNEAEQIVKSTNASQGYKRMAKNDNSLELITKLTSIMLQIKTFAENDSNSFEFKSLQDTLTEIKGSLDPNNLGVFQNNVEIHVNHIQSGLSQMGNLHAFSTAALKF</sequence>
<dbReference type="EMBL" id="CAIIXF020000006">
    <property type="protein sequence ID" value="CAH1786393.1"/>
    <property type="molecule type" value="Genomic_DNA"/>
</dbReference>
<accession>A0A8J1XVT3</accession>
<keyword evidence="7" id="KW-1185">Reference proteome</keyword>
<dbReference type="GO" id="GO:0006357">
    <property type="term" value="P:regulation of transcription by RNA polymerase II"/>
    <property type="evidence" value="ECO:0007669"/>
    <property type="project" value="TreeGrafter"/>
</dbReference>
<dbReference type="OrthoDB" id="2339771at2759"/>
<feature type="compositionally biased region" description="Basic residues" evidence="5">
    <location>
        <begin position="50"/>
        <end position="59"/>
    </location>
</feature>
<proteinExistence type="inferred from homology"/>
<gene>
    <name evidence="6" type="ORF">OFUS_LOCUS12302</name>
</gene>
<organism evidence="6 7">
    <name type="scientific">Owenia fusiformis</name>
    <name type="common">Polychaete worm</name>
    <dbReference type="NCBI Taxonomy" id="6347"/>
    <lineage>
        <taxon>Eukaryota</taxon>
        <taxon>Metazoa</taxon>
        <taxon>Spiralia</taxon>
        <taxon>Lophotrochozoa</taxon>
        <taxon>Annelida</taxon>
        <taxon>Polychaeta</taxon>
        <taxon>Sedentaria</taxon>
        <taxon>Canalipalpata</taxon>
        <taxon>Sabellida</taxon>
        <taxon>Oweniida</taxon>
        <taxon>Oweniidae</taxon>
        <taxon>Owenia</taxon>
    </lineage>
</organism>
<feature type="compositionally biased region" description="Polar residues" evidence="5">
    <location>
        <begin position="60"/>
        <end position="75"/>
    </location>
</feature>
<reference evidence="6" key="1">
    <citation type="submission" date="2022-03" db="EMBL/GenBank/DDBJ databases">
        <authorList>
            <person name="Martin C."/>
        </authorList>
    </citation>
    <scope>NUCLEOTIDE SEQUENCE</scope>
</reference>
<dbReference type="GO" id="GO:0051726">
    <property type="term" value="P:regulation of cell cycle"/>
    <property type="evidence" value="ECO:0007669"/>
    <property type="project" value="TreeGrafter"/>
</dbReference>
<dbReference type="InterPro" id="IPR045831">
    <property type="entry name" value="LIN9_C"/>
</dbReference>